<dbReference type="GO" id="GO:0006633">
    <property type="term" value="P:fatty acid biosynthetic process"/>
    <property type="evidence" value="ECO:0007669"/>
    <property type="project" value="InterPro"/>
</dbReference>
<evidence type="ECO:0000313" key="4">
    <source>
        <dbReference type="EMBL" id="CAH9055526.1"/>
    </source>
</evidence>
<proteinExistence type="predicted"/>
<dbReference type="PROSITE" id="PS00606">
    <property type="entry name" value="KS3_1"/>
    <property type="match status" value="1"/>
</dbReference>
<sequence>MLFLLIAGKKALLDGGITDDVMGGLDKTRCGILIDSAMGGMKIFSDAIEALQISYKKMNPFCVPFSVTNMGSAILSIDLGWMGPNDSISTACATGNFCIVNAANHIIKGDALTLM</sequence>
<dbReference type="PANTHER" id="PTHR11712:SF332">
    <property type="entry name" value="3-OXOACYL-[ACYL-CARRIER-PROTEIN] SYNTHASE II, CHLOROPLASTIC"/>
    <property type="match status" value="1"/>
</dbReference>
<dbReference type="PANTHER" id="PTHR11712">
    <property type="entry name" value="POLYKETIDE SYNTHASE-RELATED"/>
    <property type="match status" value="1"/>
</dbReference>
<dbReference type="Proteomes" id="UP001152523">
    <property type="component" value="Unassembled WGS sequence"/>
</dbReference>
<dbReference type="EMBL" id="CAMAPF010000006">
    <property type="protein sequence ID" value="CAH9055526.1"/>
    <property type="molecule type" value="Genomic_DNA"/>
</dbReference>
<organism evidence="4 5">
    <name type="scientific">Cuscuta epithymum</name>
    <dbReference type="NCBI Taxonomy" id="186058"/>
    <lineage>
        <taxon>Eukaryota</taxon>
        <taxon>Viridiplantae</taxon>
        <taxon>Streptophyta</taxon>
        <taxon>Embryophyta</taxon>
        <taxon>Tracheophyta</taxon>
        <taxon>Spermatophyta</taxon>
        <taxon>Magnoliopsida</taxon>
        <taxon>eudicotyledons</taxon>
        <taxon>Gunneridae</taxon>
        <taxon>Pentapetalae</taxon>
        <taxon>asterids</taxon>
        <taxon>lamiids</taxon>
        <taxon>Solanales</taxon>
        <taxon>Convolvulaceae</taxon>
        <taxon>Cuscuteae</taxon>
        <taxon>Cuscuta</taxon>
        <taxon>Cuscuta subgen. Cuscuta</taxon>
    </lineage>
</organism>
<dbReference type="GO" id="GO:0004315">
    <property type="term" value="F:3-oxoacyl-[acyl-carrier-protein] synthase activity"/>
    <property type="evidence" value="ECO:0007669"/>
    <property type="project" value="UniProtKB-EC"/>
</dbReference>
<keyword evidence="2" id="KW-0808">Transferase</keyword>
<dbReference type="SUPFAM" id="SSF53901">
    <property type="entry name" value="Thiolase-like"/>
    <property type="match status" value="1"/>
</dbReference>
<evidence type="ECO:0000256" key="2">
    <source>
        <dbReference type="ARBA" id="ARBA00022679"/>
    </source>
</evidence>
<dbReference type="InterPro" id="IPR018201">
    <property type="entry name" value="Ketoacyl_synth_AS"/>
</dbReference>
<keyword evidence="5" id="KW-1185">Reference proteome</keyword>
<evidence type="ECO:0000313" key="5">
    <source>
        <dbReference type="Proteomes" id="UP001152523"/>
    </source>
</evidence>
<gene>
    <name evidence="4" type="ORF">CEPIT_LOCUS811</name>
</gene>
<dbReference type="AlphaFoldDB" id="A0AAV0BXN3"/>
<name>A0AAV0BXN3_9ASTE</name>
<dbReference type="GO" id="GO:0009570">
    <property type="term" value="C:chloroplast stroma"/>
    <property type="evidence" value="ECO:0007669"/>
    <property type="project" value="TreeGrafter"/>
</dbReference>
<feature type="domain" description="Beta-ketoacyl synthase-like N-terminal" evidence="3">
    <location>
        <begin position="3"/>
        <end position="111"/>
    </location>
</feature>
<dbReference type="InterPro" id="IPR016039">
    <property type="entry name" value="Thiolase-like"/>
</dbReference>
<dbReference type="InterPro" id="IPR000794">
    <property type="entry name" value="Beta-ketoacyl_synthase"/>
</dbReference>
<evidence type="ECO:0000259" key="3">
    <source>
        <dbReference type="Pfam" id="PF00109"/>
    </source>
</evidence>
<evidence type="ECO:0000256" key="1">
    <source>
        <dbReference type="ARBA" id="ARBA00013191"/>
    </source>
</evidence>
<protein>
    <recommendedName>
        <fullName evidence="1">beta-ketoacyl-[acyl-carrier-protein] synthase I</fullName>
        <ecNumber evidence="1">2.3.1.41</ecNumber>
    </recommendedName>
</protein>
<dbReference type="InterPro" id="IPR014030">
    <property type="entry name" value="Ketoacyl_synth_N"/>
</dbReference>
<dbReference type="Pfam" id="PF00109">
    <property type="entry name" value="ketoacyl-synt"/>
    <property type="match status" value="1"/>
</dbReference>
<dbReference type="EC" id="2.3.1.41" evidence="1"/>
<comment type="caution">
    <text evidence="4">The sequence shown here is derived from an EMBL/GenBank/DDBJ whole genome shotgun (WGS) entry which is preliminary data.</text>
</comment>
<dbReference type="GO" id="GO:0005739">
    <property type="term" value="C:mitochondrion"/>
    <property type="evidence" value="ECO:0007669"/>
    <property type="project" value="TreeGrafter"/>
</dbReference>
<accession>A0AAV0BXN3</accession>
<reference evidence="4" key="1">
    <citation type="submission" date="2022-07" db="EMBL/GenBank/DDBJ databases">
        <authorList>
            <person name="Macas J."/>
            <person name="Novak P."/>
            <person name="Neumann P."/>
        </authorList>
    </citation>
    <scope>NUCLEOTIDE SEQUENCE</scope>
</reference>
<dbReference type="Gene3D" id="3.40.47.10">
    <property type="match status" value="1"/>
</dbReference>